<gene>
    <name evidence="1" type="ORF">H0G86_011548</name>
</gene>
<accession>A0A8G0PL51</accession>
<dbReference type="EMBL" id="CP075869">
    <property type="protein sequence ID" value="QYT04643.1"/>
    <property type="molecule type" value="Genomic_DNA"/>
</dbReference>
<name>A0A8G0PL51_9HYPO</name>
<proteinExistence type="predicted"/>
<organism evidence="1 2">
    <name type="scientific">Trichoderma simmonsii</name>
    <dbReference type="NCBI Taxonomy" id="1491479"/>
    <lineage>
        <taxon>Eukaryota</taxon>
        <taxon>Fungi</taxon>
        <taxon>Dikarya</taxon>
        <taxon>Ascomycota</taxon>
        <taxon>Pezizomycotina</taxon>
        <taxon>Sordariomycetes</taxon>
        <taxon>Hypocreomycetidae</taxon>
        <taxon>Hypocreales</taxon>
        <taxon>Hypocreaceae</taxon>
        <taxon>Trichoderma</taxon>
    </lineage>
</organism>
<dbReference type="AlphaFoldDB" id="A0A8G0PL51"/>
<protein>
    <submittedName>
        <fullName evidence="1">Uncharacterized protein</fullName>
    </submittedName>
</protein>
<dbReference type="Proteomes" id="UP000826661">
    <property type="component" value="Chromosome VI"/>
</dbReference>
<reference evidence="1 2" key="1">
    <citation type="journal article" date="2021" name="BMC Genomics">
        <title>Telomere-to-telomere genome assembly of asparaginase-producing Trichoderma simmonsii.</title>
        <authorList>
            <person name="Chung D."/>
            <person name="Kwon Y.M."/>
            <person name="Yang Y."/>
        </authorList>
    </citation>
    <scope>NUCLEOTIDE SEQUENCE [LARGE SCALE GENOMIC DNA]</scope>
    <source>
        <strain evidence="1 2">GH-Sj1</strain>
    </source>
</reference>
<evidence type="ECO:0000313" key="1">
    <source>
        <dbReference type="EMBL" id="QYT04643.1"/>
    </source>
</evidence>
<evidence type="ECO:0000313" key="2">
    <source>
        <dbReference type="Proteomes" id="UP000826661"/>
    </source>
</evidence>
<keyword evidence="2" id="KW-1185">Reference proteome</keyword>
<sequence length="117" mass="13111">MHSTSDASKDRPLLATPYARLAGRRFSQLLTRGISPLHPTWERAVACESRQAGCMPPELRSEMLRGERNRDSTGKNTWLARQVQVTHQGFCITSHRIASCYGRCIQLIWGSVSSSHS</sequence>